<dbReference type="AlphaFoldDB" id="N9M275"/>
<evidence type="ECO:0000313" key="3">
    <source>
        <dbReference type="Proteomes" id="UP000013248"/>
    </source>
</evidence>
<dbReference type="EMBL" id="APRP01000014">
    <property type="protein sequence ID" value="ENX02628.1"/>
    <property type="molecule type" value="Genomic_DNA"/>
</dbReference>
<dbReference type="GO" id="GO:0006355">
    <property type="term" value="P:regulation of DNA-templated transcription"/>
    <property type="evidence" value="ECO:0007669"/>
    <property type="project" value="InterPro"/>
</dbReference>
<dbReference type="GO" id="GO:0003677">
    <property type="term" value="F:DNA binding"/>
    <property type="evidence" value="ECO:0007669"/>
    <property type="project" value="InterPro"/>
</dbReference>
<comment type="caution">
    <text evidence="2">The sequence shown here is derived from an EMBL/GenBank/DDBJ whole genome shotgun (WGS) entry which is preliminary data.</text>
</comment>
<feature type="domain" description="Arc-like DNA binding" evidence="1">
    <location>
        <begin position="9"/>
        <end position="45"/>
    </location>
</feature>
<dbReference type="eggNOG" id="ENOG5031DR9">
    <property type="taxonomic scope" value="Bacteria"/>
</dbReference>
<dbReference type="Pfam" id="PF03869">
    <property type="entry name" value="Arc"/>
    <property type="match status" value="1"/>
</dbReference>
<dbReference type="Gene3D" id="1.10.1220.10">
    <property type="entry name" value="Met repressor-like"/>
    <property type="match status" value="1"/>
</dbReference>
<evidence type="ECO:0000259" key="1">
    <source>
        <dbReference type="Pfam" id="PF03869"/>
    </source>
</evidence>
<proteinExistence type="predicted"/>
<dbReference type="PATRIC" id="fig|1217705.3.peg.1030"/>
<dbReference type="SUPFAM" id="SSF47598">
    <property type="entry name" value="Ribbon-helix-helix"/>
    <property type="match status" value="1"/>
</dbReference>
<reference evidence="2 3" key="1">
    <citation type="submission" date="2013-02" db="EMBL/GenBank/DDBJ databases">
        <title>The Genome Sequence of Acinetobacter sp. ANC 3862.</title>
        <authorList>
            <consortium name="The Broad Institute Genome Sequencing Platform"/>
            <consortium name="The Broad Institute Genome Sequencing Center for Infectious Disease"/>
            <person name="Cerqueira G."/>
            <person name="Feldgarden M."/>
            <person name="Courvalin P."/>
            <person name="Perichon B."/>
            <person name="Grillot-Courvalin C."/>
            <person name="Clermont D."/>
            <person name="Rocha E."/>
            <person name="Yoon E.-J."/>
            <person name="Nemec A."/>
            <person name="Walker B."/>
            <person name="Young S.K."/>
            <person name="Zeng Q."/>
            <person name="Gargeya S."/>
            <person name="Fitzgerald M."/>
            <person name="Haas B."/>
            <person name="Abouelleil A."/>
            <person name="Alvarado L."/>
            <person name="Arachchi H.M."/>
            <person name="Berlin A.M."/>
            <person name="Chapman S.B."/>
            <person name="Dewar J."/>
            <person name="Goldberg J."/>
            <person name="Griggs A."/>
            <person name="Gujja S."/>
            <person name="Hansen M."/>
            <person name="Howarth C."/>
            <person name="Imamovic A."/>
            <person name="Larimer J."/>
            <person name="McCowan C."/>
            <person name="Murphy C."/>
            <person name="Neiman D."/>
            <person name="Pearson M."/>
            <person name="Priest M."/>
            <person name="Roberts A."/>
            <person name="Saif S."/>
            <person name="Shea T."/>
            <person name="Sisk P."/>
            <person name="Sykes S."/>
            <person name="Wortman J."/>
            <person name="Nusbaum C."/>
            <person name="Birren B."/>
        </authorList>
    </citation>
    <scope>NUCLEOTIDE SEQUENCE [LARGE SCALE GENOMIC DNA]</scope>
    <source>
        <strain evidence="2 3">ANC 3862</strain>
    </source>
</reference>
<dbReference type="InterPro" id="IPR010985">
    <property type="entry name" value="Ribbon_hlx_hlx"/>
</dbReference>
<sequence>MARNLDVEYKMRMTQELKEKIVESAKFHNRSMNADIVARIEQSFEPDFFKITKLNDLEEPAASIEIGAITIGLYESQYKEIKLTQLGLNYWLLSYHAVLCHLRDESAKQLIELGCAYTTL</sequence>
<accession>N9M275</accession>
<dbReference type="HOGENOM" id="CLU_2044621_0_0_6"/>
<dbReference type="InterPro" id="IPR005569">
    <property type="entry name" value="Arc_DNA-bd_dom"/>
</dbReference>
<gene>
    <name evidence="2" type="ORF">F900_01074</name>
</gene>
<organism evidence="2 3">
    <name type="scientific">Acinetobacter modestus</name>
    <dbReference type="NCBI Taxonomy" id="1776740"/>
    <lineage>
        <taxon>Bacteria</taxon>
        <taxon>Pseudomonadati</taxon>
        <taxon>Pseudomonadota</taxon>
        <taxon>Gammaproteobacteria</taxon>
        <taxon>Moraxellales</taxon>
        <taxon>Moraxellaceae</taxon>
        <taxon>Acinetobacter</taxon>
    </lineage>
</organism>
<dbReference type="InterPro" id="IPR013321">
    <property type="entry name" value="Arc_rbn_hlx_hlx"/>
</dbReference>
<name>N9M275_9GAMM</name>
<evidence type="ECO:0000313" key="2">
    <source>
        <dbReference type="EMBL" id="ENX02628.1"/>
    </source>
</evidence>
<protein>
    <recommendedName>
        <fullName evidence="1">Arc-like DNA binding domain-containing protein</fullName>
    </recommendedName>
</protein>
<dbReference type="Proteomes" id="UP000013248">
    <property type="component" value="Unassembled WGS sequence"/>
</dbReference>
<dbReference type="RefSeq" id="WP_005215663.1">
    <property type="nucleotide sequence ID" value="NZ_KB850089.1"/>
</dbReference>